<evidence type="ECO:0000256" key="4">
    <source>
        <dbReference type="ARBA" id="ARBA00022827"/>
    </source>
</evidence>
<dbReference type="PROSITE" id="PS51257">
    <property type="entry name" value="PROKAR_LIPOPROTEIN"/>
    <property type="match status" value="1"/>
</dbReference>
<dbReference type="PANTHER" id="PTHR42784:SF1">
    <property type="entry name" value="PYRANOSE 2-OXIDASE"/>
    <property type="match status" value="1"/>
</dbReference>
<gene>
    <name evidence="8" type="ORF">OAUR00152_LOCUS26626</name>
</gene>
<evidence type="ECO:0000256" key="2">
    <source>
        <dbReference type="ARBA" id="ARBA00010790"/>
    </source>
</evidence>
<dbReference type="Pfam" id="PF05199">
    <property type="entry name" value="GMC_oxred_C"/>
    <property type="match status" value="1"/>
</dbReference>
<comment type="similarity">
    <text evidence="2">Belongs to the GMC oxidoreductase family.</text>
</comment>
<evidence type="ECO:0000259" key="7">
    <source>
        <dbReference type="Pfam" id="PF05199"/>
    </source>
</evidence>
<evidence type="ECO:0000256" key="3">
    <source>
        <dbReference type="ARBA" id="ARBA00022630"/>
    </source>
</evidence>
<feature type="chain" id="PRO_5031287622" description="Glucose-methanol-choline oxidoreductase C-terminal domain-containing protein" evidence="6">
    <location>
        <begin position="22"/>
        <end position="603"/>
    </location>
</feature>
<protein>
    <recommendedName>
        <fullName evidence="7">Glucose-methanol-choline oxidoreductase C-terminal domain-containing protein</fullName>
    </recommendedName>
</protein>
<sequence>MVLQKCSPLFCLLTLLSCAFAKSSTTAETAEKQNYESQCQGVTGDDDDGIETFTADVVLVGSGPAGAGFLHRLVRLRPDLSVIWIEKGLDFKAINWPLDIIEDTDTDVLTEVPRKKLTHISGKAWNNFGGGDAANSGGANYLVSAEPYPPLDVFALRNNSIIPGTETSDRWTKAFETTGFEKGPPPSIKKDDKDLVSLPSSLRSEDGRSRLLLADDLRYSTVNRNIRYVHGRAASVIRVDEGSRAIGVRGVRLDNKQNEYGGCVAWKANLAVVLSGGIFNTFDLLVETGIGQKKHLETRKVPIDWWTPNENVGTQVGDEHAVVYVGVEPEAADPFGAQPRLIAEDLDGSAYEFWTKGLETWLAVKTIKTYYIAKVMAMKTPGVVRVMKWFLRGSSMWAIGIFAEPILELDAISKPLNATQRREWFLDQPPFSGSLVTMIKKRLNYKSNRLGILVDDSKLEVTEEMCKAITRAMEPMKEGGRLQNAVKDGQSGTRMRRFLLKALTKLSIVKLLKPNLATYWNADSFTGGGKQCNTNMFASYYHYYGGNAKVVDDSYQVKGTKNLYVADASVLTRLVAGPTSATSMQTAMRVADAFVANLDRSDA</sequence>
<feature type="domain" description="Glucose-methanol-choline oxidoreductase C-terminal" evidence="7">
    <location>
        <begin position="530"/>
        <end position="586"/>
    </location>
</feature>
<evidence type="ECO:0000256" key="5">
    <source>
        <dbReference type="ARBA" id="ARBA00023002"/>
    </source>
</evidence>
<organism evidence="8">
    <name type="scientific">Odontella aurita</name>
    <dbReference type="NCBI Taxonomy" id="265563"/>
    <lineage>
        <taxon>Eukaryota</taxon>
        <taxon>Sar</taxon>
        <taxon>Stramenopiles</taxon>
        <taxon>Ochrophyta</taxon>
        <taxon>Bacillariophyta</taxon>
        <taxon>Mediophyceae</taxon>
        <taxon>Biddulphiophycidae</taxon>
        <taxon>Eupodiscales</taxon>
        <taxon>Odontellaceae</taxon>
        <taxon>Odontella</taxon>
    </lineage>
</organism>
<dbReference type="InterPro" id="IPR051473">
    <property type="entry name" value="P2Ox-like"/>
</dbReference>
<keyword evidence="4" id="KW-0274">FAD</keyword>
<evidence type="ECO:0000256" key="1">
    <source>
        <dbReference type="ARBA" id="ARBA00001974"/>
    </source>
</evidence>
<evidence type="ECO:0000313" key="8">
    <source>
        <dbReference type="EMBL" id="CAE2260694.1"/>
    </source>
</evidence>
<feature type="signal peptide" evidence="6">
    <location>
        <begin position="1"/>
        <end position="21"/>
    </location>
</feature>
<name>A0A7S4N2D6_9STRA</name>
<dbReference type="AlphaFoldDB" id="A0A7S4N2D6"/>
<keyword evidence="5" id="KW-0560">Oxidoreductase</keyword>
<dbReference type="Gene3D" id="3.50.50.60">
    <property type="entry name" value="FAD/NAD(P)-binding domain"/>
    <property type="match status" value="2"/>
</dbReference>
<keyword evidence="3" id="KW-0285">Flavoprotein</keyword>
<dbReference type="GO" id="GO:0016614">
    <property type="term" value="F:oxidoreductase activity, acting on CH-OH group of donors"/>
    <property type="evidence" value="ECO:0007669"/>
    <property type="project" value="InterPro"/>
</dbReference>
<dbReference type="SUPFAM" id="SSF51905">
    <property type="entry name" value="FAD/NAD(P)-binding domain"/>
    <property type="match status" value="1"/>
</dbReference>
<proteinExistence type="inferred from homology"/>
<dbReference type="EMBL" id="HBKQ01038520">
    <property type="protein sequence ID" value="CAE2260694.1"/>
    <property type="molecule type" value="Transcribed_RNA"/>
</dbReference>
<evidence type="ECO:0000256" key="6">
    <source>
        <dbReference type="SAM" id="SignalP"/>
    </source>
</evidence>
<dbReference type="InterPro" id="IPR036188">
    <property type="entry name" value="FAD/NAD-bd_sf"/>
</dbReference>
<keyword evidence="6" id="KW-0732">Signal</keyword>
<dbReference type="InterPro" id="IPR007867">
    <property type="entry name" value="GMC_OxRtase_C"/>
</dbReference>
<reference evidence="8" key="1">
    <citation type="submission" date="2021-01" db="EMBL/GenBank/DDBJ databases">
        <authorList>
            <person name="Corre E."/>
            <person name="Pelletier E."/>
            <person name="Niang G."/>
            <person name="Scheremetjew M."/>
            <person name="Finn R."/>
            <person name="Kale V."/>
            <person name="Holt S."/>
            <person name="Cochrane G."/>
            <person name="Meng A."/>
            <person name="Brown T."/>
            <person name="Cohen L."/>
        </authorList>
    </citation>
    <scope>NUCLEOTIDE SEQUENCE</scope>
    <source>
        <strain evidence="8">Isolate 1302-5</strain>
    </source>
</reference>
<dbReference type="PANTHER" id="PTHR42784">
    <property type="entry name" value="PYRANOSE 2-OXIDASE"/>
    <property type="match status" value="1"/>
</dbReference>
<comment type="cofactor">
    <cofactor evidence="1">
        <name>FAD</name>
        <dbReference type="ChEBI" id="CHEBI:57692"/>
    </cofactor>
</comment>
<accession>A0A7S4N2D6</accession>